<evidence type="ECO:0000313" key="2">
    <source>
        <dbReference type="Proteomes" id="UP000198925"/>
    </source>
</evidence>
<name>A0A1G6QMN4_9PROT</name>
<dbReference type="Proteomes" id="UP000198925">
    <property type="component" value="Unassembled WGS sequence"/>
</dbReference>
<protein>
    <submittedName>
        <fullName evidence="1">Uncharacterized protein</fullName>
    </submittedName>
</protein>
<dbReference type="AlphaFoldDB" id="A0A1G6QMN4"/>
<accession>A0A1G6QMN4</accession>
<gene>
    <name evidence="1" type="ORF">SAMN04487779_100385</name>
</gene>
<reference evidence="1 2" key="1">
    <citation type="submission" date="2016-10" db="EMBL/GenBank/DDBJ databases">
        <authorList>
            <person name="de Groot N.N."/>
        </authorList>
    </citation>
    <scope>NUCLEOTIDE SEQUENCE [LARGE SCALE GENOMIC DNA]</scope>
    <source>
        <strain evidence="1 2">CPCC 100156</strain>
    </source>
</reference>
<evidence type="ECO:0000313" key="1">
    <source>
        <dbReference type="EMBL" id="SDC92927.1"/>
    </source>
</evidence>
<keyword evidence="2" id="KW-1185">Reference proteome</keyword>
<proteinExistence type="predicted"/>
<organism evidence="1 2">
    <name type="scientific">Belnapia rosea</name>
    <dbReference type="NCBI Taxonomy" id="938405"/>
    <lineage>
        <taxon>Bacteria</taxon>
        <taxon>Pseudomonadati</taxon>
        <taxon>Pseudomonadota</taxon>
        <taxon>Alphaproteobacteria</taxon>
        <taxon>Acetobacterales</taxon>
        <taxon>Roseomonadaceae</taxon>
        <taxon>Belnapia</taxon>
    </lineage>
</organism>
<sequence length="38" mass="3882">MRHAALLILVTLGLAGCVSFSSSNPNPPPPNAVIVPAR</sequence>
<dbReference type="PROSITE" id="PS51257">
    <property type="entry name" value="PROKAR_LIPOPROTEIN"/>
    <property type="match status" value="1"/>
</dbReference>
<dbReference type="EMBL" id="FMZX01000003">
    <property type="protein sequence ID" value="SDC92927.1"/>
    <property type="molecule type" value="Genomic_DNA"/>
</dbReference>